<proteinExistence type="inferred from homology"/>
<dbReference type="Gene3D" id="2.30.110.10">
    <property type="entry name" value="Electron Transport, Fmn-binding Protein, Chain A"/>
    <property type="match status" value="1"/>
</dbReference>
<dbReference type="GeneID" id="84808577"/>
<evidence type="ECO:0000259" key="4">
    <source>
        <dbReference type="Pfam" id="PF01613"/>
    </source>
</evidence>
<dbReference type="PANTHER" id="PTHR43567">
    <property type="entry name" value="FLAVOREDOXIN-RELATED-RELATED"/>
    <property type="match status" value="1"/>
</dbReference>
<gene>
    <name evidence="5" type="ORF">CGC50_08430</name>
</gene>
<protein>
    <submittedName>
        <fullName evidence="5">Flavoprotein oxygenase</fullName>
    </submittedName>
</protein>
<dbReference type="InterPro" id="IPR052174">
    <property type="entry name" value="Flavoredoxin"/>
</dbReference>
<dbReference type="GO" id="GO:0010181">
    <property type="term" value="F:FMN binding"/>
    <property type="evidence" value="ECO:0007669"/>
    <property type="project" value="InterPro"/>
</dbReference>
<reference evidence="6" key="1">
    <citation type="submission" date="2017-06" db="EMBL/GenBank/DDBJ databases">
        <title>Capnocytophaga spp. assemblies.</title>
        <authorList>
            <person name="Gulvik C.A."/>
        </authorList>
    </citation>
    <scope>NUCLEOTIDE SEQUENCE [LARGE SCALE GENOMIC DNA]</scope>
    <source>
        <strain evidence="6">H1496</strain>
    </source>
</reference>
<dbReference type="Pfam" id="PF01613">
    <property type="entry name" value="Flavin_Reduct"/>
    <property type="match status" value="1"/>
</dbReference>
<sequence length="195" mass="21873">MQSFLPNMFYYGFPVVLLTTTDEKGNANITPISCTFTLSTHAVMALVKLNKAYENVLVVPEVVFNLPTASMWEQVDTIAPYTAKNPVPAQKAEKYTFAQDKFAIGGFTPLPSQKVRPPRIAQCPIQAEAKVTEVIDRNGYVLVELEFVVVHAEDHLVMDGDKINPLAWNPLIYNFKHYYGLGEHKGVNFALRPQQ</sequence>
<feature type="domain" description="Flavin reductase like" evidence="4">
    <location>
        <begin position="11"/>
        <end position="181"/>
    </location>
</feature>
<dbReference type="InterPro" id="IPR002563">
    <property type="entry name" value="Flavin_Rdtase-like_dom"/>
</dbReference>
<name>A0A250FQ24_9FLAO</name>
<evidence type="ECO:0000313" key="6">
    <source>
        <dbReference type="Proteomes" id="UP000217250"/>
    </source>
</evidence>
<dbReference type="SUPFAM" id="SSF50475">
    <property type="entry name" value="FMN-binding split barrel"/>
    <property type="match status" value="1"/>
</dbReference>
<keyword evidence="2" id="KW-0285">Flavoprotein</keyword>
<comment type="similarity">
    <text evidence="3">Belongs to the flavoredoxin family.</text>
</comment>
<dbReference type="Proteomes" id="UP000217250">
    <property type="component" value="Chromosome"/>
</dbReference>
<dbReference type="AlphaFoldDB" id="A0A250FQ24"/>
<dbReference type="OrthoDB" id="9794638at2"/>
<organism evidence="5 6">
    <name type="scientific">Capnocytophaga gingivalis</name>
    <dbReference type="NCBI Taxonomy" id="1017"/>
    <lineage>
        <taxon>Bacteria</taxon>
        <taxon>Pseudomonadati</taxon>
        <taxon>Bacteroidota</taxon>
        <taxon>Flavobacteriia</taxon>
        <taxon>Flavobacteriales</taxon>
        <taxon>Flavobacteriaceae</taxon>
        <taxon>Capnocytophaga</taxon>
    </lineage>
</organism>
<evidence type="ECO:0000256" key="3">
    <source>
        <dbReference type="ARBA" id="ARBA00038054"/>
    </source>
</evidence>
<dbReference type="GO" id="GO:0016646">
    <property type="term" value="F:oxidoreductase activity, acting on the CH-NH group of donors, NAD or NADP as acceptor"/>
    <property type="evidence" value="ECO:0007669"/>
    <property type="project" value="UniProtKB-ARBA"/>
</dbReference>
<dbReference type="RefSeq" id="WP_095910468.1">
    <property type="nucleotide sequence ID" value="NZ_CP022386.1"/>
</dbReference>
<dbReference type="InterPro" id="IPR012349">
    <property type="entry name" value="Split_barrel_FMN-bd"/>
</dbReference>
<accession>A0A250FQ24</accession>
<comment type="cofactor">
    <cofactor evidence="1">
        <name>FMN</name>
        <dbReference type="ChEBI" id="CHEBI:58210"/>
    </cofactor>
</comment>
<dbReference type="EMBL" id="CP022386">
    <property type="protein sequence ID" value="ATA87183.1"/>
    <property type="molecule type" value="Genomic_DNA"/>
</dbReference>
<evidence type="ECO:0000256" key="1">
    <source>
        <dbReference type="ARBA" id="ARBA00001917"/>
    </source>
</evidence>
<evidence type="ECO:0000256" key="2">
    <source>
        <dbReference type="ARBA" id="ARBA00022630"/>
    </source>
</evidence>
<evidence type="ECO:0000313" key="5">
    <source>
        <dbReference type="EMBL" id="ATA87183.1"/>
    </source>
</evidence>
<dbReference type="KEGG" id="cgh:CGC50_08430"/>
<dbReference type="PANTHER" id="PTHR43567:SF1">
    <property type="entry name" value="FLAVOREDOXIN"/>
    <property type="match status" value="1"/>
</dbReference>